<dbReference type="OrthoDB" id="630895at2759"/>
<feature type="compositionally biased region" description="Basic and acidic residues" evidence="1">
    <location>
        <begin position="86"/>
        <end position="96"/>
    </location>
</feature>
<keyword evidence="3" id="KW-0808">Transferase</keyword>
<dbReference type="Gene3D" id="3.40.630.30">
    <property type="match status" value="1"/>
</dbReference>
<evidence type="ECO:0000256" key="1">
    <source>
        <dbReference type="SAM" id="MobiDB-lite"/>
    </source>
</evidence>
<dbReference type="InParanoid" id="A0A165I2D3"/>
<dbReference type="GO" id="GO:0016747">
    <property type="term" value="F:acyltransferase activity, transferring groups other than amino-acyl groups"/>
    <property type="evidence" value="ECO:0007669"/>
    <property type="project" value="InterPro"/>
</dbReference>
<keyword evidence="4" id="KW-1185">Reference proteome</keyword>
<feature type="domain" description="N-acetyltransferase" evidence="2">
    <location>
        <begin position="61"/>
        <end position="202"/>
    </location>
</feature>
<name>A0A165I2D3_9BASI</name>
<dbReference type="InterPro" id="IPR000182">
    <property type="entry name" value="GNAT_dom"/>
</dbReference>
<dbReference type="CDD" id="cd04301">
    <property type="entry name" value="NAT_SF"/>
    <property type="match status" value="1"/>
</dbReference>
<gene>
    <name evidence="3" type="ORF">CALCODRAFT_160080</name>
</gene>
<dbReference type="EMBL" id="KV423935">
    <property type="protein sequence ID" value="KZT60046.1"/>
    <property type="molecule type" value="Genomic_DNA"/>
</dbReference>
<proteinExistence type="predicted"/>
<evidence type="ECO:0000313" key="3">
    <source>
        <dbReference type="EMBL" id="KZT60046.1"/>
    </source>
</evidence>
<dbReference type="AlphaFoldDB" id="A0A165I2D3"/>
<accession>A0A165I2D3</accession>
<dbReference type="Proteomes" id="UP000076842">
    <property type="component" value="Unassembled WGS sequence"/>
</dbReference>
<sequence length="219" mass="25135">MFFARTARLQIRAVDTSDGPAWLRIRSEYAVLSSSTFGYVVPPGPSTWEHNKKWLEDALFAGFVEVKEEFAHLRRVLPDEEGNDPEPPKEESEKHIQWERRQRAVGFVLLTVPPKNRDAQLGLLFSTSWHNLGLGTELMRWLVPYAFEQLGMHRLSLEVVESNVAARRVYQKVGFAEEGRKKGAVWQDGGWKDIVLMAILEEEYWAGRNRHTVNATSTI</sequence>
<dbReference type="SUPFAM" id="SSF55729">
    <property type="entry name" value="Acyl-CoA N-acyltransferases (Nat)"/>
    <property type="match status" value="1"/>
</dbReference>
<evidence type="ECO:0000259" key="2">
    <source>
        <dbReference type="PROSITE" id="PS51186"/>
    </source>
</evidence>
<evidence type="ECO:0000313" key="4">
    <source>
        <dbReference type="Proteomes" id="UP000076842"/>
    </source>
</evidence>
<dbReference type="PROSITE" id="PS51186">
    <property type="entry name" value="GNAT"/>
    <property type="match status" value="1"/>
</dbReference>
<dbReference type="InterPro" id="IPR016181">
    <property type="entry name" value="Acyl_CoA_acyltransferase"/>
</dbReference>
<protein>
    <submittedName>
        <fullName evidence="3">Acyl-CoA N-acyltransferase</fullName>
    </submittedName>
</protein>
<dbReference type="PANTHER" id="PTHR43415">
    <property type="entry name" value="SPERMIDINE N(1)-ACETYLTRANSFERASE"/>
    <property type="match status" value="1"/>
</dbReference>
<dbReference type="PANTHER" id="PTHR43415:SF3">
    <property type="entry name" value="GNAT-FAMILY ACETYLTRANSFERASE"/>
    <property type="match status" value="1"/>
</dbReference>
<dbReference type="Pfam" id="PF00583">
    <property type="entry name" value="Acetyltransf_1"/>
    <property type="match status" value="1"/>
</dbReference>
<organism evidence="3 4">
    <name type="scientific">Calocera cornea HHB12733</name>
    <dbReference type="NCBI Taxonomy" id="1353952"/>
    <lineage>
        <taxon>Eukaryota</taxon>
        <taxon>Fungi</taxon>
        <taxon>Dikarya</taxon>
        <taxon>Basidiomycota</taxon>
        <taxon>Agaricomycotina</taxon>
        <taxon>Dacrymycetes</taxon>
        <taxon>Dacrymycetales</taxon>
        <taxon>Dacrymycetaceae</taxon>
        <taxon>Calocera</taxon>
    </lineage>
</organism>
<reference evidence="3 4" key="1">
    <citation type="journal article" date="2016" name="Mol. Biol. Evol.">
        <title>Comparative Genomics of Early-Diverging Mushroom-Forming Fungi Provides Insights into the Origins of Lignocellulose Decay Capabilities.</title>
        <authorList>
            <person name="Nagy L.G."/>
            <person name="Riley R."/>
            <person name="Tritt A."/>
            <person name="Adam C."/>
            <person name="Daum C."/>
            <person name="Floudas D."/>
            <person name="Sun H."/>
            <person name="Yadav J.S."/>
            <person name="Pangilinan J."/>
            <person name="Larsson K.H."/>
            <person name="Matsuura K."/>
            <person name="Barry K."/>
            <person name="Labutti K."/>
            <person name="Kuo R."/>
            <person name="Ohm R.A."/>
            <person name="Bhattacharya S.S."/>
            <person name="Shirouzu T."/>
            <person name="Yoshinaga Y."/>
            <person name="Martin F.M."/>
            <person name="Grigoriev I.V."/>
            <person name="Hibbett D.S."/>
        </authorList>
    </citation>
    <scope>NUCLEOTIDE SEQUENCE [LARGE SCALE GENOMIC DNA]</scope>
    <source>
        <strain evidence="3 4">HHB12733</strain>
    </source>
</reference>
<keyword evidence="3" id="KW-0012">Acyltransferase</keyword>
<feature type="region of interest" description="Disordered" evidence="1">
    <location>
        <begin position="77"/>
        <end position="96"/>
    </location>
</feature>